<feature type="region of interest" description="Disordered" evidence="3">
    <location>
        <begin position="212"/>
        <end position="310"/>
    </location>
</feature>
<dbReference type="PANTHER" id="PTHR23236">
    <property type="entry name" value="EUKARYOTIC TRANSLATION INITIATION FACTOR 4B/4H"/>
    <property type="match status" value="1"/>
</dbReference>
<feature type="compositionally biased region" description="Basic and acidic residues" evidence="3">
    <location>
        <begin position="237"/>
        <end position="246"/>
    </location>
</feature>
<dbReference type="OrthoDB" id="167718at2759"/>
<dbReference type="CDD" id="cd12400">
    <property type="entry name" value="RRM_Nop6"/>
    <property type="match status" value="1"/>
</dbReference>
<feature type="domain" description="RRM" evidence="4">
    <location>
        <begin position="133"/>
        <end position="215"/>
    </location>
</feature>
<feature type="region of interest" description="Disordered" evidence="3">
    <location>
        <begin position="1"/>
        <end position="131"/>
    </location>
</feature>
<proteinExistence type="predicted"/>
<evidence type="ECO:0000256" key="3">
    <source>
        <dbReference type="SAM" id="MobiDB-lite"/>
    </source>
</evidence>
<dbReference type="AlphaFoldDB" id="A0A9P5Q775"/>
<feature type="compositionally biased region" description="Basic residues" evidence="3">
    <location>
        <begin position="283"/>
        <end position="295"/>
    </location>
</feature>
<name>A0A9P5Q775_9AGAR</name>
<keyword evidence="6" id="KW-1185">Reference proteome</keyword>
<sequence length="310" mass="33976">MSSTPRLTKKQKKGIAFRESKGARKNGIRTNSSRMENNEVPVLEIQENRDAEDVEMESGDVLPEKKGTNAAPITEDKGKGKAVEQAEESVQASTSKKRKRDSESGMGKVKRGTKEEGDAPKKKKKGNDEKQRFILFVGKSSNLKYSTSLDSIKDHFSACDPPPSVRLLTPKTPTNSKSKGCAFLEFTHRNALQQALKLHQSQLDGRAINVELTAGGGGKSSARLEKVKERNKKLHDQRKERLEKSGENSCRPQRYSATSGVGAAPDTKQTWTVDGADDGSVHRGGKKHAKKTRPQRSKEWGTGVNAIPVG</sequence>
<gene>
    <name evidence="5" type="ORF">BDP27DRAFT_1414618</name>
</gene>
<dbReference type="InterPro" id="IPR012677">
    <property type="entry name" value="Nucleotide-bd_a/b_plait_sf"/>
</dbReference>
<protein>
    <recommendedName>
        <fullName evidence="4">RRM domain-containing protein</fullName>
    </recommendedName>
</protein>
<dbReference type="GO" id="GO:0005730">
    <property type="term" value="C:nucleolus"/>
    <property type="evidence" value="ECO:0007669"/>
    <property type="project" value="TreeGrafter"/>
</dbReference>
<organism evidence="5 6">
    <name type="scientific">Rhodocollybia butyracea</name>
    <dbReference type="NCBI Taxonomy" id="206335"/>
    <lineage>
        <taxon>Eukaryota</taxon>
        <taxon>Fungi</taxon>
        <taxon>Dikarya</taxon>
        <taxon>Basidiomycota</taxon>
        <taxon>Agaricomycotina</taxon>
        <taxon>Agaricomycetes</taxon>
        <taxon>Agaricomycetidae</taxon>
        <taxon>Agaricales</taxon>
        <taxon>Marasmiineae</taxon>
        <taxon>Omphalotaceae</taxon>
        <taxon>Rhodocollybia</taxon>
    </lineage>
</organism>
<dbReference type="InterPro" id="IPR034228">
    <property type="entry name" value="Nop6_RRM"/>
</dbReference>
<reference evidence="5" key="1">
    <citation type="submission" date="2020-11" db="EMBL/GenBank/DDBJ databases">
        <authorList>
            <consortium name="DOE Joint Genome Institute"/>
            <person name="Ahrendt S."/>
            <person name="Riley R."/>
            <person name="Andreopoulos W."/>
            <person name="Labutti K."/>
            <person name="Pangilinan J."/>
            <person name="Ruiz-Duenas F.J."/>
            <person name="Barrasa J.M."/>
            <person name="Sanchez-Garcia M."/>
            <person name="Camarero S."/>
            <person name="Miyauchi S."/>
            <person name="Serrano A."/>
            <person name="Linde D."/>
            <person name="Babiker R."/>
            <person name="Drula E."/>
            <person name="Ayuso-Fernandez I."/>
            <person name="Pacheco R."/>
            <person name="Padilla G."/>
            <person name="Ferreira P."/>
            <person name="Barriuso J."/>
            <person name="Kellner H."/>
            <person name="Castanera R."/>
            <person name="Alfaro M."/>
            <person name="Ramirez L."/>
            <person name="Pisabarro A.G."/>
            <person name="Kuo A."/>
            <person name="Tritt A."/>
            <person name="Lipzen A."/>
            <person name="He G."/>
            <person name="Yan M."/>
            <person name="Ng V."/>
            <person name="Cullen D."/>
            <person name="Martin F."/>
            <person name="Rosso M.-N."/>
            <person name="Henrissat B."/>
            <person name="Hibbett D."/>
            <person name="Martinez A.T."/>
            <person name="Grigoriev I.V."/>
        </authorList>
    </citation>
    <scope>NUCLEOTIDE SEQUENCE</scope>
    <source>
        <strain evidence="5">AH 40177</strain>
    </source>
</reference>
<evidence type="ECO:0000256" key="2">
    <source>
        <dbReference type="PROSITE-ProRule" id="PRU00176"/>
    </source>
</evidence>
<evidence type="ECO:0000259" key="4">
    <source>
        <dbReference type="PROSITE" id="PS50102"/>
    </source>
</evidence>
<dbReference type="InterPro" id="IPR000504">
    <property type="entry name" value="RRM_dom"/>
</dbReference>
<dbReference type="SMART" id="SM00360">
    <property type="entry name" value="RRM"/>
    <property type="match status" value="1"/>
</dbReference>
<dbReference type="EMBL" id="JADNRY010000007">
    <property type="protein sequence ID" value="KAF9076074.1"/>
    <property type="molecule type" value="Genomic_DNA"/>
</dbReference>
<dbReference type="InterPro" id="IPR035979">
    <property type="entry name" value="RBD_domain_sf"/>
</dbReference>
<feature type="compositionally biased region" description="Polar residues" evidence="3">
    <location>
        <begin position="247"/>
        <end position="259"/>
    </location>
</feature>
<dbReference type="Pfam" id="PF00076">
    <property type="entry name" value="RRM_1"/>
    <property type="match status" value="1"/>
</dbReference>
<dbReference type="Gene3D" id="3.30.70.330">
    <property type="match status" value="1"/>
</dbReference>
<comment type="caution">
    <text evidence="5">The sequence shown here is derived from an EMBL/GenBank/DDBJ whole genome shotgun (WGS) entry which is preliminary data.</text>
</comment>
<dbReference type="GO" id="GO:0019843">
    <property type="term" value="F:rRNA binding"/>
    <property type="evidence" value="ECO:0007669"/>
    <property type="project" value="TreeGrafter"/>
</dbReference>
<dbReference type="PANTHER" id="PTHR23236:SF51">
    <property type="entry name" value="NUCLEOLAR PROTEIN 6"/>
    <property type="match status" value="1"/>
</dbReference>
<feature type="compositionally biased region" description="Basic and acidic residues" evidence="3">
    <location>
        <begin position="74"/>
        <end position="84"/>
    </location>
</feature>
<dbReference type="Proteomes" id="UP000772434">
    <property type="component" value="Unassembled WGS sequence"/>
</dbReference>
<accession>A0A9P5Q775</accession>
<evidence type="ECO:0000313" key="6">
    <source>
        <dbReference type="Proteomes" id="UP000772434"/>
    </source>
</evidence>
<dbReference type="GO" id="GO:0042274">
    <property type="term" value="P:ribosomal small subunit biogenesis"/>
    <property type="evidence" value="ECO:0007669"/>
    <property type="project" value="TreeGrafter"/>
</dbReference>
<evidence type="ECO:0000256" key="1">
    <source>
        <dbReference type="ARBA" id="ARBA00022884"/>
    </source>
</evidence>
<dbReference type="PROSITE" id="PS50102">
    <property type="entry name" value="RRM"/>
    <property type="match status" value="1"/>
</dbReference>
<feature type="compositionally biased region" description="Basic and acidic residues" evidence="3">
    <location>
        <begin position="112"/>
        <end position="131"/>
    </location>
</feature>
<keyword evidence="1 2" id="KW-0694">RNA-binding</keyword>
<dbReference type="SUPFAM" id="SSF54928">
    <property type="entry name" value="RNA-binding domain, RBD"/>
    <property type="match status" value="1"/>
</dbReference>
<evidence type="ECO:0000313" key="5">
    <source>
        <dbReference type="EMBL" id="KAF9076074.1"/>
    </source>
</evidence>